<evidence type="ECO:0000256" key="1">
    <source>
        <dbReference type="SAM" id="MobiDB-lite"/>
    </source>
</evidence>
<dbReference type="AlphaFoldDB" id="A0A397U3C4"/>
<proteinExistence type="predicted"/>
<accession>A0A397U3C4</accession>
<gene>
    <name evidence="2" type="ORF">C2G38_2223076</name>
</gene>
<evidence type="ECO:0000313" key="2">
    <source>
        <dbReference type="EMBL" id="RIB04171.1"/>
    </source>
</evidence>
<feature type="region of interest" description="Disordered" evidence="1">
    <location>
        <begin position="186"/>
        <end position="224"/>
    </location>
</feature>
<organism evidence="2 3">
    <name type="scientific">Gigaspora rosea</name>
    <dbReference type="NCBI Taxonomy" id="44941"/>
    <lineage>
        <taxon>Eukaryota</taxon>
        <taxon>Fungi</taxon>
        <taxon>Fungi incertae sedis</taxon>
        <taxon>Mucoromycota</taxon>
        <taxon>Glomeromycotina</taxon>
        <taxon>Glomeromycetes</taxon>
        <taxon>Diversisporales</taxon>
        <taxon>Gigasporaceae</taxon>
        <taxon>Gigaspora</taxon>
    </lineage>
</organism>
<reference evidence="2 3" key="1">
    <citation type="submission" date="2018-06" db="EMBL/GenBank/DDBJ databases">
        <title>Comparative genomics reveals the genomic features of Rhizophagus irregularis, R. cerebriforme, R. diaphanum and Gigaspora rosea, and their symbiotic lifestyle signature.</title>
        <authorList>
            <person name="Morin E."/>
            <person name="San Clemente H."/>
            <person name="Chen E.C.H."/>
            <person name="De La Providencia I."/>
            <person name="Hainaut M."/>
            <person name="Kuo A."/>
            <person name="Kohler A."/>
            <person name="Murat C."/>
            <person name="Tang N."/>
            <person name="Roy S."/>
            <person name="Loubradou J."/>
            <person name="Henrissat B."/>
            <person name="Grigoriev I.V."/>
            <person name="Corradi N."/>
            <person name="Roux C."/>
            <person name="Martin F.M."/>
        </authorList>
    </citation>
    <scope>NUCLEOTIDE SEQUENCE [LARGE SCALE GENOMIC DNA]</scope>
    <source>
        <strain evidence="2 3">DAOM 194757</strain>
    </source>
</reference>
<name>A0A397U3C4_9GLOM</name>
<dbReference type="Proteomes" id="UP000266673">
    <property type="component" value="Unassembled WGS sequence"/>
</dbReference>
<dbReference type="OrthoDB" id="2461444at2759"/>
<comment type="caution">
    <text evidence="2">The sequence shown here is derived from an EMBL/GenBank/DDBJ whole genome shotgun (WGS) entry which is preliminary data.</text>
</comment>
<evidence type="ECO:0000313" key="3">
    <source>
        <dbReference type="Proteomes" id="UP000266673"/>
    </source>
</evidence>
<dbReference type="EMBL" id="QKWP01002237">
    <property type="protein sequence ID" value="RIB04171.1"/>
    <property type="molecule type" value="Genomic_DNA"/>
</dbReference>
<protein>
    <submittedName>
        <fullName evidence="2">Uncharacterized protein</fullName>
    </submittedName>
</protein>
<keyword evidence="3" id="KW-1185">Reference proteome</keyword>
<sequence length="316" mass="36509">METNPINSSNSTSGRPLTGVWKYFKRGVFKSDGASHPILRYLDVKCLGQKCNTLLKRLAVEQLEEFNKIIDESICNPINDNQIPKVLDFTLKIIENIIKVDNNKGTEEIVQLPSHIRVPSEEVPTKPQQKRPTITKVLDIYFILDESLEETFACAELDYEEGKIDLELLQNLDESKNPIYNQKAPEKDRANEINPSGPCKSNNEVEKDETNMYNNKVNKNENETNKKDNEIFEVVEKTAKMNHINKTFEFGLKNGIDIKKKPSNYRKPAKMDNKGREALNYVCEVQMRKVKEFQEMVKREKEAKKLTKIELVEVKK</sequence>